<evidence type="ECO:0000313" key="2">
    <source>
        <dbReference type="Proteomes" id="UP000001921"/>
    </source>
</evidence>
<evidence type="ECO:0000313" key="1">
    <source>
        <dbReference type="EMBL" id="ABQ59643.1"/>
    </source>
</evidence>
<dbReference type="EMBL" id="CP000710">
    <property type="protein sequence ID" value="ABQ59643.1"/>
    <property type="molecule type" value="Genomic_DNA"/>
</dbReference>
<gene>
    <name evidence="1" type="ORF">FNP_pFN3g08</name>
</gene>
<name>A5VW52_FUSNP</name>
<keyword evidence="1" id="KW-0614">Plasmid</keyword>
<sequence length="74" mass="8969">MKKMIKKWIFKRKGQNCPFFFFFMPHCFNTTRSKIVKCTSRYFLPKTVALDYFVSCVFLLVSSKKIKKTKKWRG</sequence>
<protein>
    <submittedName>
        <fullName evidence="1">Uncharacterized protein</fullName>
    </submittedName>
</protein>
<organism evidence="1 2">
    <name type="scientific">Fusobacterium polymorphum ATCC 10953</name>
    <dbReference type="NCBI Taxonomy" id="393480"/>
    <lineage>
        <taxon>Bacteria</taxon>
        <taxon>Fusobacteriati</taxon>
        <taxon>Fusobacteriota</taxon>
        <taxon>Fusobacteriia</taxon>
        <taxon>Fusobacteriales</taxon>
        <taxon>Fusobacteriaceae</taxon>
        <taxon>Fusobacterium</taxon>
    </lineage>
</organism>
<reference evidence="1 2" key="1">
    <citation type="journal article" date="2007" name="PLoS ONE">
        <title>Genome sequence of Fusobacterium nucleatum subspecies polymorphum - a genetically tractable fusobacterium.</title>
        <authorList>
            <person name="Karpathy S.E."/>
            <person name="Xiang Q."/>
            <person name="Gioia J."/>
            <person name="Jiang H."/>
            <person name="Liu Y."/>
            <person name="Petrosino J.F."/>
            <person name="Yerrapragada S."/>
            <person name="Fox G.E."/>
            <person name="Kinder Haake S."/>
            <person name="Weinstock G.M."/>
            <person name="Highlander S.K."/>
        </authorList>
    </citation>
    <scope>NUCLEOTIDE SEQUENCE [LARGE SCALE GENOMIC DNA]</scope>
    <source>
        <strain evidence="1 2">ATCC 10953</strain>
        <plasmid evidence="1 2">pFN3</plasmid>
    </source>
</reference>
<dbReference type="AlphaFoldDB" id="A5VW52"/>
<proteinExistence type="predicted"/>
<geneLocation type="plasmid" evidence="1 2">
    <name>pFN3</name>
</geneLocation>
<dbReference type="HOGENOM" id="CLU_2682477_0_0_0"/>
<dbReference type="Proteomes" id="UP000001921">
    <property type="component" value="Plasmid pFN3"/>
</dbReference>
<accession>A5VW52</accession>